<dbReference type="EMBL" id="SDJR01000006">
    <property type="protein sequence ID" value="RXR25492.1"/>
    <property type="molecule type" value="Genomic_DNA"/>
</dbReference>
<dbReference type="Gene3D" id="3.40.50.620">
    <property type="entry name" value="HUPs"/>
    <property type="match status" value="1"/>
</dbReference>
<dbReference type="InterPro" id="IPR006016">
    <property type="entry name" value="UspA"/>
</dbReference>
<protein>
    <recommendedName>
        <fullName evidence="2">UspA domain-containing protein</fullName>
    </recommendedName>
</protein>
<dbReference type="EMBL" id="SDJQ01000012">
    <property type="protein sequence ID" value="RXR33868.1"/>
    <property type="molecule type" value="Genomic_DNA"/>
</dbReference>
<dbReference type="SUPFAM" id="SSF52402">
    <property type="entry name" value="Adenine nucleotide alpha hydrolases-like"/>
    <property type="match status" value="1"/>
</dbReference>
<keyword evidence="6" id="KW-1185">Reference proteome</keyword>
<dbReference type="Pfam" id="PF00582">
    <property type="entry name" value="Usp"/>
    <property type="match status" value="1"/>
</dbReference>
<feature type="domain" description="UspA" evidence="2">
    <location>
        <begin position="55"/>
        <end position="184"/>
    </location>
</feature>
<dbReference type="OrthoDB" id="3213322at2"/>
<evidence type="ECO:0000313" key="6">
    <source>
        <dbReference type="Proteomes" id="UP000290517"/>
    </source>
</evidence>
<evidence type="ECO:0000313" key="3">
    <source>
        <dbReference type="EMBL" id="RXR25492.1"/>
    </source>
</evidence>
<organism evidence="4 5">
    <name type="scientific">Oerskovia turbata</name>
    <dbReference type="NCBI Taxonomy" id="1713"/>
    <lineage>
        <taxon>Bacteria</taxon>
        <taxon>Bacillati</taxon>
        <taxon>Actinomycetota</taxon>
        <taxon>Actinomycetes</taxon>
        <taxon>Micrococcales</taxon>
        <taxon>Cellulomonadaceae</taxon>
        <taxon>Oerskovia</taxon>
    </lineage>
</organism>
<dbReference type="Proteomes" id="UP000290517">
    <property type="component" value="Unassembled WGS sequence"/>
</dbReference>
<dbReference type="Proteomes" id="UP000289805">
    <property type="component" value="Unassembled WGS sequence"/>
</dbReference>
<sequence length="197" mass="20852">MPAHALSTDQAAATSGRDARSRALRAVATKEVRSMPHRVGLRQALRPRPWHDGQMIRPLLVGVHPGQHPDIVQRAAGFAHALGTTVVCVWVDVGPVPDDDSATQRLRAELDRALHGTGVAWSLVVAGDGDVARRLDEAAMSHDAAIVVVGAHRAGADGWRNEALGGSVAGRLSHLQHRPVVVLPVLPAPSEGEPDED</sequence>
<dbReference type="AlphaFoldDB" id="A0A4Q1KUL2"/>
<comment type="caution">
    <text evidence="4">The sequence shown here is derived from an EMBL/GenBank/DDBJ whole genome shotgun (WGS) entry which is preliminary data.</text>
</comment>
<evidence type="ECO:0000313" key="4">
    <source>
        <dbReference type="EMBL" id="RXR33868.1"/>
    </source>
</evidence>
<proteinExistence type="predicted"/>
<evidence type="ECO:0000259" key="2">
    <source>
        <dbReference type="Pfam" id="PF00582"/>
    </source>
</evidence>
<dbReference type="InterPro" id="IPR014729">
    <property type="entry name" value="Rossmann-like_a/b/a_fold"/>
</dbReference>
<accession>A0A4Q1KUL2</accession>
<evidence type="ECO:0000256" key="1">
    <source>
        <dbReference type="SAM" id="MobiDB-lite"/>
    </source>
</evidence>
<gene>
    <name evidence="3" type="ORF">EQW73_11735</name>
    <name evidence="4" type="ORF">EQW78_09580</name>
</gene>
<feature type="region of interest" description="Disordered" evidence="1">
    <location>
        <begin position="1"/>
        <end position="20"/>
    </location>
</feature>
<evidence type="ECO:0000313" key="5">
    <source>
        <dbReference type="Proteomes" id="UP000289805"/>
    </source>
</evidence>
<name>A0A4Q1KUL2_9CELL</name>
<reference evidence="5 6" key="1">
    <citation type="submission" date="2019-01" db="EMBL/GenBank/DDBJ databases">
        <title>Oerskovia turbata Genome sequencing and assembly.</title>
        <authorList>
            <person name="Dou T."/>
        </authorList>
    </citation>
    <scope>NUCLEOTIDE SEQUENCE [LARGE SCALE GENOMIC DNA]</scope>
    <source>
        <strain evidence="4 5">JCM12123</strain>
        <strain evidence="3 6">JCM3160</strain>
    </source>
</reference>
<dbReference type="STRING" id="1713.GCA_000718325_00879"/>